<sequence>MSLGGTAVSADLGGSSKYSNENFEGRRGERFHVTGHLHMADGNVRQGKSAKWIRRLWRTARATSAARAGRRVAAEGRTGKGSFGGLPLALNSQLRTVSSETTAKQTGLAESAGKEDPVELDSSPTFGAMPLFLDPRPASAGRSGQKTLLGGEFGWGGTSVKR</sequence>
<reference evidence="2" key="1">
    <citation type="journal article" date="2022" name="Mol. Ecol. Resour.">
        <title>The genomes of chicory, endive, great burdock and yacon provide insights into Asteraceae palaeo-polyploidization history and plant inulin production.</title>
        <authorList>
            <person name="Fan W."/>
            <person name="Wang S."/>
            <person name="Wang H."/>
            <person name="Wang A."/>
            <person name="Jiang F."/>
            <person name="Liu H."/>
            <person name="Zhao H."/>
            <person name="Xu D."/>
            <person name="Zhang Y."/>
        </authorList>
    </citation>
    <scope>NUCLEOTIDE SEQUENCE [LARGE SCALE GENOMIC DNA]</scope>
    <source>
        <strain evidence="2">cv. Punajuju</strain>
    </source>
</reference>
<gene>
    <name evidence="1" type="ORF">L2E82_23076</name>
</gene>
<reference evidence="1 2" key="2">
    <citation type="journal article" date="2022" name="Mol. Ecol. Resour.">
        <title>The genomes of chicory, endive, great burdock and yacon provide insights into Asteraceae paleo-polyploidization history and plant inulin production.</title>
        <authorList>
            <person name="Fan W."/>
            <person name="Wang S."/>
            <person name="Wang H."/>
            <person name="Wang A."/>
            <person name="Jiang F."/>
            <person name="Liu H."/>
            <person name="Zhao H."/>
            <person name="Xu D."/>
            <person name="Zhang Y."/>
        </authorList>
    </citation>
    <scope>NUCLEOTIDE SEQUENCE [LARGE SCALE GENOMIC DNA]</scope>
    <source>
        <strain evidence="2">cv. Punajuju</strain>
        <tissue evidence="1">Leaves</tissue>
    </source>
</reference>
<keyword evidence="2" id="KW-1185">Reference proteome</keyword>
<dbReference type="Proteomes" id="UP001055811">
    <property type="component" value="Linkage Group LG04"/>
</dbReference>
<protein>
    <submittedName>
        <fullName evidence="1">Uncharacterized protein</fullName>
    </submittedName>
</protein>
<evidence type="ECO:0000313" key="1">
    <source>
        <dbReference type="EMBL" id="KAI3751979.1"/>
    </source>
</evidence>
<proteinExistence type="predicted"/>
<evidence type="ECO:0000313" key="2">
    <source>
        <dbReference type="Proteomes" id="UP001055811"/>
    </source>
</evidence>
<accession>A0ACB9DZ67</accession>
<name>A0ACB9DZ67_CICIN</name>
<dbReference type="EMBL" id="CM042012">
    <property type="protein sequence ID" value="KAI3751979.1"/>
    <property type="molecule type" value="Genomic_DNA"/>
</dbReference>
<comment type="caution">
    <text evidence="1">The sequence shown here is derived from an EMBL/GenBank/DDBJ whole genome shotgun (WGS) entry which is preliminary data.</text>
</comment>
<organism evidence="1 2">
    <name type="scientific">Cichorium intybus</name>
    <name type="common">Chicory</name>
    <dbReference type="NCBI Taxonomy" id="13427"/>
    <lineage>
        <taxon>Eukaryota</taxon>
        <taxon>Viridiplantae</taxon>
        <taxon>Streptophyta</taxon>
        <taxon>Embryophyta</taxon>
        <taxon>Tracheophyta</taxon>
        <taxon>Spermatophyta</taxon>
        <taxon>Magnoliopsida</taxon>
        <taxon>eudicotyledons</taxon>
        <taxon>Gunneridae</taxon>
        <taxon>Pentapetalae</taxon>
        <taxon>asterids</taxon>
        <taxon>campanulids</taxon>
        <taxon>Asterales</taxon>
        <taxon>Asteraceae</taxon>
        <taxon>Cichorioideae</taxon>
        <taxon>Cichorieae</taxon>
        <taxon>Cichoriinae</taxon>
        <taxon>Cichorium</taxon>
    </lineage>
</organism>